<dbReference type="GO" id="GO:0020037">
    <property type="term" value="F:heme binding"/>
    <property type="evidence" value="ECO:0007669"/>
    <property type="project" value="InterPro"/>
</dbReference>
<keyword evidence="1" id="KW-0812">Transmembrane</keyword>
<dbReference type="Proteomes" id="UP001295740">
    <property type="component" value="Unassembled WGS sequence"/>
</dbReference>
<reference evidence="2" key="1">
    <citation type="submission" date="2023-10" db="EMBL/GenBank/DDBJ databases">
        <authorList>
            <person name="Hackl T."/>
        </authorList>
    </citation>
    <scope>NUCLEOTIDE SEQUENCE</scope>
</reference>
<comment type="caution">
    <text evidence="2">The sequence shown here is derived from an EMBL/GenBank/DDBJ whole genome shotgun (WGS) entry which is preliminary data.</text>
</comment>
<dbReference type="GO" id="GO:0004497">
    <property type="term" value="F:monooxygenase activity"/>
    <property type="evidence" value="ECO:0007669"/>
    <property type="project" value="InterPro"/>
</dbReference>
<evidence type="ECO:0000313" key="2">
    <source>
        <dbReference type="EMBL" id="CAJ2510073.1"/>
    </source>
</evidence>
<dbReference type="EMBL" id="CAUWAG010000013">
    <property type="protein sequence ID" value="CAJ2510073.1"/>
    <property type="molecule type" value="Genomic_DNA"/>
</dbReference>
<keyword evidence="3" id="KW-1185">Reference proteome</keyword>
<dbReference type="SUPFAM" id="SSF48264">
    <property type="entry name" value="Cytochrome P450"/>
    <property type="match status" value="1"/>
</dbReference>
<organism evidence="2 3">
    <name type="scientific">Anthostomella pinea</name>
    <dbReference type="NCBI Taxonomy" id="933095"/>
    <lineage>
        <taxon>Eukaryota</taxon>
        <taxon>Fungi</taxon>
        <taxon>Dikarya</taxon>
        <taxon>Ascomycota</taxon>
        <taxon>Pezizomycotina</taxon>
        <taxon>Sordariomycetes</taxon>
        <taxon>Xylariomycetidae</taxon>
        <taxon>Xylariales</taxon>
        <taxon>Xylariaceae</taxon>
        <taxon>Anthostomella</taxon>
    </lineage>
</organism>
<proteinExistence type="predicted"/>
<dbReference type="InterPro" id="IPR036396">
    <property type="entry name" value="Cyt_P450_sf"/>
</dbReference>
<keyword evidence="1" id="KW-0472">Membrane</keyword>
<keyword evidence="1" id="KW-1133">Transmembrane helix</keyword>
<evidence type="ECO:0000256" key="1">
    <source>
        <dbReference type="SAM" id="Phobius"/>
    </source>
</evidence>
<protein>
    <submittedName>
        <fullName evidence="2">Uu.00g059730.m01.CDS01</fullName>
    </submittedName>
</protein>
<feature type="transmembrane region" description="Helical" evidence="1">
    <location>
        <begin position="94"/>
        <end position="117"/>
    </location>
</feature>
<evidence type="ECO:0000313" key="3">
    <source>
        <dbReference type="Proteomes" id="UP001295740"/>
    </source>
</evidence>
<dbReference type="GO" id="GO:0016705">
    <property type="term" value="F:oxidoreductase activity, acting on paired donors, with incorporation or reduction of molecular oxygen"/>
    <property type="evidence" value="ECO:0007669"/>
    <property type="project" value="InterPro"/>
</dbReference>
<dbReference type="Gene3D" id="1.10.630.10">
    <property type="entry name" value="Cytochrome P450"/>
    <property type="match status" value="1"/>
</dbReference>
<dbReference type="AlphaFoldDB" id="A0AAI8VS68"/>
<dbReference type="GO" id="GO:0005506">
    <property type="term" value="F:iron ion binding"/>
    <property type="evidence" value="ECO:0007669"/>
    <property type="project" value="InterPro"/>
</dbReference>
<name>A0AAI8VS68_9PEZI</name>
<accession>A0AAI8VS68</accession>
<sequence length="141" mass="15574">MATLHITKNTKALAGALYLSNKSKVMHDPSSRGFFRGGIVFALPNGSFGEHRVVEIQKEIAEHKEFESTTVFHQLLASDMPESEKSLKRLSAEAFALLVGGTTTIQGTLTVAAYYILADKQIEDRLRGEQEQFSYKEGTPP</sequence>
<gene>
    <name evidence="2" type="ORF">KHLLAP_LOCUS10541</name>
</gene>